<accession>A0A8V5FXH5</accession>
<organism evidence="2 3">
    <name type="scientific">Melopsittacus undulatus</name>
    <name type="common">Budgerigar</name>
    <name type="synonym">Psittacus undulatus</name>
    <dbReference type="NCBI Taxonomy" id="13146"/>
    <lineage>
        <taxon>Eukaryota</taxon>
        <taxon>Metazoa</taxon>
        <taxon>Chordata</taxon>
        <taxon>Craniata</taxon>
        <taxon>Vertebrata</taxon>
        <taxon>Euteleostomi</taxon>
        <taxon>Archelosauria</taxon>
        <taxon>Archosauria</taxon>
        <taxon>Dinosauria</taxon>
        <taxon>Saurischia</taxon>
        <taxon>Theropoda</taxon>
        <taxon>Coelurosauria</taxon>
        <taxon>Aves</taxon>
        <taxon>Neognathae</taxon>
        <taxon>Neoaves</taxon>
        <taxon>Telluraves</taxon>
        <taxon>Australaves</taxon>
        <taxon>Psittaciformes</taxon>
        <taxon>Psittaculidae</taxon>
        <taxon>Melopsittacus</taxon>
    </lineage>
</organism>
<dbReference type="GO" id="GO:0017159">
    <property type="term" value="F:pantetheine hydrolase activity"/>
    <property type="evidence" value="ECO:0007669"/>
    <property type="project" value="TreeGrafter"/>
</dbReference>
<reference evidence="2" key="3">
    <citation type="submission" date="2025-09" db="UniProtKB">
        <authorList>
            <consortium name="Ensembl"/>
        </authorList>
    </citation>
    <scope>IDENTIFICATION</scope>
</reference>
<sequence length="245" mass="27334">KSTGLRLLKAFGCSVLAGSGIYASDGPKAYFYNTEMENGHLLVRELTSCPYFSPDYPIAVNWKLSASRIEQLPSNKHYFSGVIYYNLFFFTELTEPEGNCAICHQDLCCHLSYKMVEKQKDDVYVLGAFGGPHVVEGEYYLQICTLLKCKSTDPETCKQPVETAQTKSEMFSLSGTFGTNYVFPEVLYSGVQLAPRESEVLTDGCLITQTSTSKTVLIVTLLGRWYEKDSPHTEQISSACFCTTN</sequence>
<evidence type="ECO:0000313" key="2">
    <source>
        <dbReference type="Ensembl" id="ENSMUNP00000004100.2"/>
    </source>
</evidence>
<keyword evidence="1" id="KW-0378">Hydrolase</keyword>
<dbReference type="GO" id="GO:0015939">
    <property type="term" value="P:pantothenate metabolic process"/>
    <property type="evidence" value="ECO:0007669"/>
    <property type="project" value="TreeGrafter"/>
</dbReference>
<proteinExistence type="predicted"/>
<dbReference type="PANTHER" id="PTHR10609">
    <property type="entry name" value="BIOTINIDASE-RELATED"/>
    <property type="match status" value="1"/>
</dbReference>
<reference evidence="2" key="2">
    <citation type="submission" date="2025-08" db="UniProtKB">
        <authorList>
            <consortium name="Ensembl"/>
        </authorList>
    </citation>
    <scope>IDENTIFICATION</scope>
</reference>
<reference evidence="2" key="1">
    <citation type="submission" date="2020-03" db="EMBL/GenBank/DDBJ databases">
        <title>Melopsittacus undulatus (budgerigar) genome, bMelUnd1, maternal haplotype with Z.</title>
        <authorList>
            <person name="Gedman G."/>
            <person name="Mountcastle J."/>
            <person name="Haase B."/>
            <person name="Formenti G."/>
            <person name="Wright T."/>
            <person name="Apodaca J."/>
            <person name="Pelan S."/>
            <person name="Chow W."/>
            <person name="Rhie A."/>
            <person name="Howe K."/>
            <person name="Fedrigo O."/>
            <person name="Jarvis E.D."/>
        </authorList>
    </citation>
    <scope>NUCLEOTIDE SEQUENCE [LARGE SCALE GENOMIC DNA]</scope>
</reference>
<dbReference type="InterPro" id="IPR043957">
    <property type="entry name" value="Vanin_C"/>
</dbReference>
<evidence type="ECO:0000256" key="1">
    <source>
        <dbReference type="ARBA" id="ARBA00022801"/>
    </source>
</evidence>
<dbReference type="Pfam" id="PF19018">
    <property type="entry name" value="Vanin_C"/>
    <property type="match status" value="1"/>
</dbReference>
<keyword evidence="3" id="KW-1185">Reference proteome</keyword>
<dbReference type="InterPro" id="IPR040154">
    <property type="entry name" value="Biotinidase/VNN"/>
</dbReference>
<name>A0A8C6IVB6_MELUD</name>
<dbReference type="Ensembl" id="ENSMUNT00000004799.2">
    <property type="protein sequence ID" value="ENSMUNP00000004100.2"/>
    <property type="gene ID" value="ENSMUNG00000003419.2"/>
</dbReference>
<evidence type="ECO:0000313" key="3">
    <source>
        <dbReference type="Proteomes" id="UP000694405"/>
    </source>
</evidence>
<dbReference type="AlphaFoldDB" id="A0A8C6IVB6"/>
<accession>A0A8C6IVB6</accession>
<protein>
    <submittedName>
        <fullName evidence="2">Uncharacterized protein</fullName>
    </submittedName>
</protein>
<dbReference type="PANTHER" id="PTHR10609:SF27">
    <property type="entry name" value="CN HYDROLASE DOMAIN-CONTAINING PROTEIN-RELATED"/>
    <property type="match status" value="1"/>
</dbReference>
<dbReference type="Proteomes" id="UP000694405">
    <property type="component" value="Chromosome 3"/>
</dbReference>